<dbReference type="EMBL" id="JAPZVQ010000003">
    <property type="protein sequence ID" value="MDA1384981.1"/>
    <property type="molecule type" value="Genomic_DNA"/>
</dbReference>
<dbReference type="Proteomes" id="UP001145799">
    <property type="component" value="Unassembled WGS sequence"/>
</dbReference>
<accession>A0A9X3PGC5</accession>
<name>A0A9X3PGC5_9ACTN</name>
<evidence type="ECO:0000256" key="1">
    <source>
        <dbReference type="ARBA" id="ARBA00023002"/>
    </source>
</evidence>
<evidence type="ECO:0000313" key="6">
    <source>
        <dbReference type="Proteomes" id="UP001183604"/>
    </source>
</evidence>
<dbReference type="SUPFAM" id="SSF51735">
    <property type="entry name" value="NAD(P)-binding Rossmann-fold domains"/>
    <property type="match status" value="1"/>
</dbReference>
<dbReference type="AlphaFoldDB" id="A0A9X3PGC5"/>
<dbReference type="InterPro" id="IPR036291">
    <property type="entry name" value="NAD(P)-bd_dom_sf"/>
</dbReference>
<dbReference type="GO" id="GO:0052851">
    <property type="term" value="F:ferric-chelate reductase (NADPH) activity"/>
    <property type="evidence" value="ECO:0007669"/>
    <property type="project" value="TreeGrafter"/>
</dbReference>
<dbReference type="GO" id="GO:0015677">
    <property type="term" value="P:copper ion import"/>
    <property type="evidence" value="ECO:0007669"/>
    <property type="project" value="TreeGrafter"/>
</dbReference>
<evidence type="ECO:0000259" key="2">
    <source>
        <dbReference type="Pfam" id="PF03807"/>
    </source>
</evidence>
<dbReference type="Pfam" id="PF03807">
    <property type="entry name" value="F420_oxidored"/>
    <property type="match status" value="1"/>
</dbReference>
<dbReference type="PANTHER" id="PTHR14239:SF0">
    <property type="entry name" value="F420-DEPENDENT NADP REDUCTASE"/>
    <property type="match status" value="1"/>
</dbReference>
<reference evidence="4 6" key="2">
    <citation type="submission" date="2023-07" db="EMBL/GenBank/DDBJ databases">
        <title>Sequencing the genomes of 1000 actinobacteria strains.</title>
        <authorList>
            <person name="Klenk H.-P."/>
        </authorList>
    </citation>
    <scope>NUCLEOTIDE SEQUENCE [LARGE SCALE GENOMIC DNA]</scope>
    <source>
        <strain evidence="4 6">DSM 44724</strain>
    </source>
</reference>
<evidence type="ECO:0000313" key="5">
    <source>
        <dbReference type="Proteomes" id="UP001145799"/>
    </source>
</evidence>
<reference evidence="3" key="1">
    <citation type="submission" date="2022-12" db="EMBL/GenBank/DDBJ databases">
        <title>Gycomyces niveus sp.nov., a novel actinomycete isolated from soil in Shouguang.</title>
        <authorList>
            <person name="Yang X."/>
        </authorList>
    </citation>
    <scope>NUCLEOTIDE SEQUENCE</scope>
    <source>
        <strain evidence="3">DSM 44724</strain>
    </source>
</reference>
<evidence type="ECO:0000313" key="3">
    <source>
        <dbReference type="EMBL" id="MDA1384981.1"/>
    </source>
</evidence>
<keyword evidence="6" id="KW-1185">Reference proteome</keyword>
<dbReference type="PANTHER" id="PTHR14239">
    <property type="entry name" value="DUDULIN-RELATED"/>
    <property type="match status" value="1"/>
</dbReference>
<dbReference type="GO" id="GO:0005886">
    <property type="term" value="C:plasma membrane"/>
    <property type="evidence" value="ECO:0007669"/>
    <property type="project" value="TreeGrafter"/>
</dbReference>
<dbReference type="InterPro" id="IPR051267">
    <property type="entry name" value="STEAP_metalloreductase"/>
</dbReference>
<dbReference type="Gene3D" id="3.40.50.720">
    <property type="entry name" value="NAD(P)-binding Rossmann-like Domain"/>
    <property type="match status" value="1"/>
</dbReference>
<dbReference type="EMBL" id="JAVDYD010000001">
    <property type="protein sequence ID" value="MDR7337567.1"/>
    <property type="molecule type" value="Genomic_DNA"/>
</dbReference>
<proteinExistence type="predicted"/>
<evidence type="ECO:0000313" key="4">
    <source>
        <dbReference type="EMBL" id="MDR7337567.1"/>
    </source>
</evidence>
<dbReference type="Proteomes" id="UP001183604">
    <property type="component" value="Unassembled WGS sequence"/>
</dbReference>
<protein>
    <submittedName>
        <fullName evidence="4">Dinucleotide-binding enzyme</fullName>
    </submittedName>
    <submittedName>
        <fullName evidence="3">NAD(P)-binding domain-containing protein</fullName>
    </submittedName>
</protein>
<feature type="domain" description="Pyrroline-5-carboxylate reductase catalytic N-terminal" evidence="2">
    <location>
        <begin position="2"/>
        <end position="99"/>
    </location>
</feature>
<dbReference type="GO" id="GO:0008823">
    <property type="term" value="F:cupric reductase (NADH) activity"/>
    <property type="evidence" value="ECO:0007669"/>
    <property type="project" value="TreeGrafter"/>
</dbReference>
<dbReference type="RefSeq" id="WP_270121441.1">
    <property type="nucleotide sequence ID" value="NZ_BAAAOM010000002.1"/>
</dbReference>
<dbReference type="InterPro" id="IPR028939">
    <property type="entry name" value="P5C_Rdtase_cat_N"/>
</dbReference>
<keyword evidence="1" id="KW-0560">Oxidoreductase</keyword>
<sequence>MKIAVLGTGAVGRALAGRFAELGHEVAVGTRDPAATLARGGDYAAWAAERPQIAIASFADAAADADLVVNATSGTHSLAALDAAGAANLAGKVLLDVANEMTPADGLPLVGANETDSLGERIQRAFPETRVVKTLNTMNCDVMADPALVAGADHTVFVSGEDAEAKRVATELLEQMGHTDVLDLGGIESARGVETALAFWLRVRLAVGHNRFNFKIAR</sequence>
<comment type="caution">
    <text evidence="3">The sequence shown here is derived from an EMBL/GenBank/DDBJ whole genome shotgun (WGS) entry which is preliminary data.</text>
</comment>
<organism evidence="3 5">
    <name type="scientific">Glycomyces lechevalierae</name>
    <dbReference type="NCBI Taxonomy" id="256034"/>
    <lineage>
        <taxon>Bacteria</taxon>
        <taxon>Bacillati</taxon>
        <taxon>Actinomycetota</taxon>
        <taxon>Actinomycetes</taxon>
        <taxon>Glycomycetales</taxon>
        <taxon>Glycomycetaceae</taxon>
        <taxon>Glycomyces</taxon>
    </lineage>
</organism>
<gene>
    <name evidence="4" type="ORF">J2S69_001286</name>
    <name evidence="3" type="ORF">O2L01_08295</name>
</gene>